<dbReference type="EMBL" id="NBTY01000026">
    <property type="protein sequence ID" value="OTP79678.1"/>
    <property type="molecule type" value="Genomic_DNA"/>
</dbReference>
<dbReference type="Proteomes" id="UP000194546">
    <property type="component" value="Unassembled WGS sequence"/>
</dbReference>
<protein>
    <submittedName>
        <fullName evidence="2">Uncharacterized protein</fullName>
    </submittedName>
</protein>
<evidence type="ECO:0000313" key="4">
    <source>
        <dbReference type="Proteomes" id="UP000195221"/>
    </source>
</evidence>
<dbReference type="Proteomes" id="UP000195221">
    <property type="component" value="Unassembled WGS sequence"/>
</dbReference>
<proteinExistence type="predicted"/>
<accession>A0A242N7S3</accession>
<dbReference type="AlphaFoldDB" id="A0A242N7S3"/>
<comment type="caution">
    <text evidence="2">The sequence shown here is derived from an EMBL/GenBank/DDBJ whole genome shotgun (WGS) entry which is preliminary data.</text>
</comment>
<evidence type="ECO:0000313" key="2">
    <source>
        <dbReference type="EMBL" id="OTP79678.1"/>
    </source>
</evidence>
<reference evidence="2 3" key="1">
    <citation type="submission" date="2017-03" db="EMBL/GenBank/DDBJ databases">
        <title>Genome analysis of strain PAMC 26510.</title>
        <authorList>
            <person name="Oh H.-M."/>
            <person name="Yang J.-A."/>
        </authorList>
    </citation>
    <scope>NUCLEOTIDE SEQUENCE [LARGE SCALE GENOMIC DNA]</scope>
    <source>
        <strain evidence="2 3">PAMC 26510</strain>
    </source>
</reference>
<reference evidence="1 4" key="2">
    <citation type="submission" date="2017-03" db="EMBL/GenBank/DDBJ databases">
        <title>Genome analysis of strain PAMC 26577.</title>
        <authorList>
            <person name="Oh H.-M."/>
            <person name="Yang J.-A."/>
        </authorList>
    </citation>
    <scope>NUCLEOTIDE SEQUENCE [LARGE SCALE GENOMIC DNA]</scope>
    <source>
        <strain evidence="1 4">PAMC 26577</strain>
    </source>
</reference>
<name>A0A242N7S3_CABSO</name>
<gene>
    <name evidence="2" type="ORF">PAMC26510_05670</name>
    <name evidence="1" type="ORF">PAMC26577_38000</name>
</gene>
<evidence type="ECO:0000313" key="1">
    <source>
        <dbReference type="EMBL" id="OTP66383.1"/>
    </source>
</evidence>
<organism evidence="2 3">
    <name type="scientific">Caballeronia sordidicola</name>
    <name type="common">Burkholderia sordidicola</name>
    <dbReference type="NCBI Taxonomy" id="196367"/>
    <lineage>
        <taxon>Bacteria</taxon>
        <taxon>Pseudomonadati</taxon>
        <taxon>Pseudomonadota</taxon>
        <taxon>Betaproteobacteria</taxon>
        <taxon>Burkholderiales</taxon>
        <taxon>Burkholderiaceae</taxon>
        <taxon>Caballeronia</taxon>
    </lineage>
</organism>
<evidence type="ECO:0000313" key="3">
    <source>
        <dbReference type="Proteomes" id="UP000194546"/>
    </source>
</evidence>
<sequence length="39" mass="4467">MRTDSILFKERCTGAIARRIRVMPNKYAATVTSFTDMTN</sequence>
<dbReference type="EMBL" id="NBTZ01000161">
    <property type="protein sequence ID" value="OTP66383.1"/>
    <property type="molecule type" value="Genomic_DNA"/>
</dbReference>